<dbReference type="Gene3D" id="3.30.1490.300">
    <property type="match status" value="1"/>
</dbReference>
<dbReference type="SUPFAM" id="SSF53067">
    <property type="entry name" value="Actin-like ATPase domain"/>
    <property type="match status" value="1"/>
</dbReference>
<keyword evidence="2" id="KW-1185">Reference proteome</keyword>
<gene>
    <name evidence="1" type="ORF">RAN89_01985</name>
</gene>
<proteinExistence type="predicted"/>
<organism evidence="1 2">
    <name type="scientific">Rhodoferax mekongensis</name>
    <dbReference type="NCBI Taxonomy" id="3068341"/>
    <lineage>
        <taxon>Bacteria</taxon>
        <taxon>Pseudomonadati</taxon>
        <taxon>Pseudomonadota</taxon>
        <taxon>Betaproteobacteria</taxon>
        <taxon>Burkholderiales</taxon>
        <taxon>Comamonadaceae</taxon>
        <taxon>Rhodoferax</taxon>
    </lineage>
</organism>
<name>A0ABZ0B0G3_9BURK</name>
<accession>A0ABZ0B0G3</accession>
<reference evidence="1 2" key="1">
    <citation type="submission" date="2023-08" db="EMBL/GenBank/DDBJ databases">
        <title>Rhodoferax potami sp. nov. and Rhodoferax mekongensis sp. nov., isolated from the Mekong River in Thailand.</title>
        <authorList>
            <person name="Kitikhun S."/>
            <person name="Charoenyingcharoen P."/>
            <person name="Siriarchawattana P."/>
            <person name="Likhitrattanapisal S."/>
            <person name="Nilsakha T."/>
            <person name="Chanpet A."/>
            <person name="Rattanawaree P."/>
            <person name="Ingsriswang S."/>
        </authorList>
    </citation>
    <scope>NUCLEOTIDE SEQUENCE [LARGE SCALE GENOMIC DNA]</scope>
    <source>
        <strain evidence="1 2">TBRC 17307</strain>
    </source>
</reference>
<dbReference type="EMBL" id="CP132507">
    <property type="protein sequence ID" value="WNO05214.1"/>
    <property type="molecule type" value="Genomic_DNA"/>
</dbReference>
<dbReference type="InterPro" id="IPR043129">
    <property type="entry name" value="ATPase_NBD"/>
</dbReference>
<sequence length="351" mass="38398">MRLPWRRASSGERLVVSWSGQALVYVLATGAGNDFTIVRSGVELQGADSLEDFSRRLVQLGLKGYVTDVMLRPEQYQLLQIEAPAVAPEELRSAARYQIKEMVDVHLDDLTIDVLKVGDGQGRAASQLFVVAANNAVVRDVMSLASVLQWDVRVIDVQDMAQRNLQSIEEPERATCALMISEGRQTLLTISAGTELYYSRRLDLPEGFMGMTWTAGSLAQQAPVDAYTPVEEYVPGYAAVGYGGEFSTSGATPASAEQSDIDRAQRLLVEVQRSIDLWERTWTNLPLAGVRVAAGERSEELAQWLSRDTGQAVGVLHTGASFKGLDQISVADMPLCLPLLGVLLRNEVRKA</sequence>
<evidence type="ECO:0000313" key="1">
    <source>
        <dbReference type="EMBL" id="WNO05214.1"/>
    </source>
</evidence>
<dbReference type="Gene3D" id="3.30.420.40">
    <property type="match status" value="2"/>
</dbReference>
<evidence type="ECO:0008006" key="3">
    <source>
        <dbReference type="Google" id="ProtNLM"/>
    </source>
</evidence>
<protein>
    <recommendedName>
        <fullName evidence="3">Type IV pilus assembly protein PilM</fullName>
    </recommendedName>
</protein>
<dbReference type="RefSeq" id="WP_313867999.1">
    <property type="nucleotide sequence ID" value="NZ_CP132507.1"/>
</dbReference>
<evidence type="ECO:0000313" key="2">
    <source>
        <dbReference type="Proteomes" id="UP001302257"/>
    </source>
</evidence>
<dbReference type="Proteomes" id="UP001302257">
    <property type="component" value="Chromosome"/>
</dbReference>